<dbReference type="InterPro" id="IPR050471">
    <property type="entry name" value="AB_hydrolase"/>
</dbReference>
<dbReference type="InterPro" id="IPR000073">
    <property type="entry name" value="AB_hydrolase_1"/>
</dbReference>
<dbReference type="RefSeq" id="WP_252437858.1">
    <property type="nucleotide sequence ID" value="NZ_JAGSOV010000024.1"/>
</dbReference>
<proteinExistence type="predicted"/>
<comment type="caution">
    <text evidence="2">The sequence shown here is derived from an EMBL/GenBank/DDBJ whole genome shotgun (WGS) entry which is preliminary data.</text>
</comment>
<evidence type="ECO:0000313" key="2">
    <source>
        <dbReference type="EMBL" id="MCO1655766.1"/>
    </source>
</evidence>
<dbReference type="PANTHER" id="PTHR43433">
    <property type="entry name" value="HYDROLASE, ALPHA/BETA FOLD FAMILY PROTEIN"/>
    <property type="match status" value="1"/>
</dbReference>
<dbReference type="GO" id="GO:0016787">
    <property type="term" value="F:hydrolase activity"/>
    <property type="evidence" value="ECO:0007669"/>
    <property type="project" value="UniProtKB-KW"/>
</dbReference>
<organism evidence="2 3">
    <name type="scientific">Pseudonocardia humida</name>
    <dbReference type="NCBI Taxonomy" id="2800819"/>
    <lineage>
        <taxon>Bacteria</taxon>
        <taxon>Bacillati</taxon>
        <taxon>Actinomycetota</taxon>
        <taxon>Actinomycetes</taxon>
        <taxon>Pseudonocardiales</taxon>
        <taxon>Pseudonocardiaceae</taxon>
        <taxon>Pseudonocardia</taxon>
    </lineage>
</organism>
<accession>A0ABT0ZYH5</accession>
<dbReference type="PANTHER" id="PTHR43433:SF5">
    <property type="entry name" value="AB HYDROLASE-1 DOMAIN-CONTAINING PROTEIN"/>
    <property type="match status" value="1"/>
</dbReference>
<dbReference type="SUPFAM" id="SSF53474">
    <property type="entry name" value="alpha/beta-Hydrolases"/>
    <property type="match status" value="1"/>
</dbReference>
<dbReference type="EMBL" id="JAGSOV010000024">
    <property type="protein sequence ID" value="MCO1655766.1"/>
    <property type="molecule type" value="Genomic_DNA"/>
</dbReference>
<gene>
    <name evidence="2" type="ORF">KDL28_11955</name>
</gene>
<reference evidence="2" key="1">
    <citation type="submission" date="2021-04" db="EMBL/GenBank/DDBJ databases">
        <title>Pseudonocardia sp. nov., isolated from sandy soil of mangrove forest.</title>
        <authorList>
            <person name="Zan Z."/>
            <person name="Huang R."/>
            <person name="Liu W."/>
        </authorList>
    </citation>
    <scope>NUCLEOTIDE SEQUENCE</scope>
    <source>
        <strain evidence="2">S2-4</strain>
    </source>
</reference>
<name>A0ABT0ZYH5_9PSEU</name>
<protein>
    <submittedName>
        <fullName evidence="2">Alpha/beta hydrolase</fullName>
    </submittedName>
</protein>
<sequence>MIQGDPMELDHRVTGEGRPLLLVHGAAEDVDMLAPQAEAFAARGRRVLWYSRRGTGASTRTGWPDGGVAAHVDDAAALLRGLGAAPATVLGFSSGGVIALALAARHPDVVTEAIAWEPAALGVLPDADALHAQVVAPIDAHLQAHPDDWAGAYAVMLDVLSEGRADMASEAVRLQTVNAEAALRDDARIITRHRFAAGELPADRVVIAVGGGTSPLHAMIAERLAELVGRAPLVVEDAKDHEVYLQQPDVLADALAPR</sequence>
<dbReference type="Pfam" id="PF00561">
    <property type="entry name" value="Abhydrolase_1"/>
    <property type="match status" value="1"/>
</dbReference>
<dbReference type="InterPro" id="IPR029058">
    <property type="entry name" value="AB_hydrolase_fold"/>
</dbReference>
<evidence type="ECO:0000259" key="1">
    <source>
        <dbReference type="Pfam" id="PF00561"/>
    </source>
</evidence>
<evidence type="ECO:0000313" key="3">
    <source>
        <dbReference type="Proteomes" id="UP001165283"/>
    </source>
</evidence>
<keyword evidence="2" id="KW-0378">Hydrolase</keyword>
<feature type="domain" description="AB hydrolase-1" evidence="1">
    <location>
        <begin position="19"/>
        <end position="118"/>
    </location>
</feature>
<dbReference type="Proteomes" id="UP001165283">
    <property type="component" value="Unassembled WGS sequence"/>
</dbReference>
<keyword evidence="3" id="KW-1185">Reference proteome</keyword>
<dbReference type="Gene3D" id="3.40.50.1820">
    <property type="entry name" value="alpha/beta hydrolase"/>
    <property type="match status" value="1"/>
</dbReference>